<dbReference type="InterPro" id="IPR002108">
    <property type="entry name" value="ADF-H"/>
</dbReference>
<gene>
    <name evidence="9" type="ORF">METBISCDRAFT_19498</name>
</gene>
<evidence type="ECO:0000256" key="2">
    <source>
        <dbReference type="ARBA" id="ARBA00009557"/>
    </source>
</evidence>
<dbReference type="GO" id="GO:0005737">
    <property type="term" value="C:cytoplasm"/>
    <property type="evidence" value="ECO:0007669"/>
    <property type="project" value="TreeGrafter"/>
</dbReference>
<dbReference type="GO" id="GO:0003785">
    <property type="term" value="F:actin monomer binding"/>
    <property type="evidence" value="ECO:0007669"/>
    <property type="project" value="TreeGrafter"/>
</dbReference>
<dbReference type="PANTHER" id="PTHR13759:SF1">
    <property type="entry name" value="TWINFILIN"/>
    <property type="match status" value="1"/>
</dbReference>
<name>A0A4V1J2M5_9ASCO</name>
<protein>
    <submittedName>
        <fullName evidence="9">Actin depolymerizing protein</fullName>
    </submittedName>
</protein>
<comment type="similarity">
    <text evidence="2">Belongs to the actin-binding proteins ADF family. Twinfilin subfamily.</text>
</comment>
<evidence type="ECO:0000256" key="1">
    <source>
        <dbReference type="ARBA" id="ARBA00004245"/>
    </source>
</evidence>
<feature type="domain" description="ADF-H" evidence="8">
    <location>
        <begin position="175"/>
        <end position="313"/>
    </location>
</feature>
<dbReference type="Pfam" id="PF00241">
    <property type="entry name" value="Cofilin_ADF"/>
    <property type="match status" value="2"/>
</dbReference>
<dbReference type="GO" id="GO:0051016">
    <property type="term" value="P:barbed-end actin filament capping"/>
    <property type="evidence" value="ECO:0007669"/>
    <property type="project" value="TreeGrafter"/>
</dbReference>
<keyword evidence="3" id="KW-0963">Cytoplasm</keyword>
<keyword evidence="6" id="KW-0206">Cytoskeleton</keyword>
<dbReference type="GO" id="GO:0030042">
    <property type="term" value="P:actin filament depolymerization"/>
    <property type="evidence" value="ECO:0007669"/>
    <property type="project" value="TreeGrafter"/>
</dbReference>
<feature type="domain" description="ADF-H" evidence="8">
    <location>
        <begin position="1"/>
        <end position="137"/>
    </location>
</feature>
<evidence type="ECO:0000259" key="8">
    <source>
        <dbReference type="PROSITE" id="PS51263"/>
    </source>
</evidence>
<organism evidence="9 10">
    <name type="scientific">Metschnikowia bicuspidata</name>
    <dbReference type="NCBI Taxonomy" id="27322"/>
    <lineage>
        <taxon>Eukaryota</taxon>
        <taxon>Fungi</taxon>
        <taxon>Dikarya</taxon>
        <taxon>Ascomycota</taxon>
        <taxon>Saccharomycotina</taxon>
        <taxon>Pichiomycetes</taxon>
        <taxon>Metschnikowiaceae</taxon>
        <taxon>Metschnikowia</taxon>
    </lineage>
</organism>
<dbReference type="CDD" id="cd11285">
    <property type="entry name" value="ADF_Twf-N_like"/>
    <property type="match status" value="1"/>
</dbReference>
<dbReference type="PROSITE" id="PS51263">
    <property type="entry name" value="ADF_H"/>
    <property type="match status" value="2"/>
</dbReference>
<dbReference type="SUPFAM" id="SSF55753">
    <property type="entry name" value="Actin depolymerizing proteins"/>
    <property type="match status" value="2"/>
</dbReference>
<evidence type="ECO:0000256" key="3">
    <source>
        <dbReference type="ARBA" id="ARBA00022490"/>
    </source>
</evidence>
<dbReference type="SMART" id="SM00102">
    <property type="entry name" value="ADF"/>
    <property type="match status" value="2"/>
</dbReference>
<keyword evidence="4" id="KW-0677">Repeat</keyword>
<dbReference type="PANTHER" id="PTHR13759">
    <property type="entry name" value="TWINFILIN"/>
    <property type="match status" value="1"/>
</dbReference>
<dbReference type="AlphaFoldDB" id="A0A4V1J2M5"/>
<evidence type="ECO:0000256" key="6">
    <source>
        <dbReference type="ARBA" id="ARBA00023212"/>
    </source>
</evidence>
<dbReference type="EMBL" id="ML004513">
    <property type="protein sequence ID" value="RKP29079.1"/>
    <property type="molecule type" value="Genomic_DNA"/>
</dbReference>
<dbReference type="Gene3D" id="3.40.20.10">
    <property type="entry name" value="Severin"/>
    <property type="match status" value="2"/>
</dbReference>
<evidence type="ECO:0000313" key="10">
    <source>
        <dbReference type="Proteomes" id="UP000268321"/>
    </source>
</evidence>
<dbReference type="Proteomes" id="UP000268321">
    <property type="component" value="Unassembled WGS sequence"/>
</dbReference>
<sequence length="334" mass="36543">MSCRSGITASPELIASFNKADAPVLVVTLSSDQIQLIHDSDFSTPTLTDTRAILLALQTHFSGCFPEPRYALFTHGSGNPIFISFVPDEAPVRMKMLFASTKNIFLQQLGCAIAKNHTLSFTEIGDLDYDSFSAAIHHSDSSVSLTEQEKDLQVIDSLLNLSLSQNNELQSMAAATSSSLFFKIDQELDAVLKSNLASKLVLMSIDAEAEVLQLRAQEDNIVVSDLVSAAQRLVGLDPVPVYILYGYSGSHLAFIYSCASGCKVKARMLYAANKQGLLSYLKADYFKGGELVQVFEVGDLDEMELSSLEPQALKKVVVRNHGLHFSKPKGPRRR</sequence>
<evidence type="ECO:0000256" key="5">
    <source>
        <dbReference type="ARBA" id="ARBA00023203"/>
    </source>
</evidence>
<evidence type="ECO:0000256" key="4">
    <source>
        <dbReference type="ARBA" id="ARBA00022737"/>
    </source>
</evidence>
<dbReference type="GO" id="GO:0005884">
    <property type="term" value="C:actin filament"/>
    <property type="evidence" value="ECO:0007669"/>
    <property type="project" value="TreeGrafter"/>
</dbReference>
<reference evidence="10" key="1">
    <citation type="journal article" date="2018" name="Nat. Microbiol.">
        <title>Leveraging single-cell genomics to expand the fungal tree of life.</title>
        <authorList>
            <person name="Ahrendt S.R."/>
            <person name="Quandt C.A."/>
            <person name="Ciobanu D."/>
            <person name="Clum A."/>
            <person name="Salamov A."/>
            <person name="Andreopoulos B."/>
            <person name="Cheng J.F."/>
            <person name="Woyke T."/>
            <person name="Pelin A."/>
            <person name="Henrissat B."/>
            <person name="Reynolds N.K."/>
            <person name="Benny G.L."/>
            <person name="Smith M.E."/>
            <person name="James T.Y."/>
            <person name="Grigoriev I.V."/>
        </authorList>
    </citation>
    <scope>NUCLEOTIDE SEQUENCE [LARGE SCALE GENOMIC DNA]</scope>
    <source>
        <strain evidence="10">Baker2002</strain>
    </source>
</reference>
<proteinExistence type="inferred from homology"/>
<dbReference type="InterPro" id="IPR029006">
    <property type="entry name" value="ADF-H/Gelsolin-like_dom_sf"/>
</dbReference>
<keyword evidence="10" id="KW-1185">Reference proteome</keyword>
<evidence type="ECO:0000256" key="7">
    <source>
        <dbReference type="ARBA" id="ARBA00038532"/>
    </source>
</evidence>
<dbReference type="GO" id="GO:0051015">
    <property type="term" value="F:actin filament binding"/>
    <property type="evidence" value="ECO:0007669"/>
    <property type="project" value="TreeGrafter"/>
</dbReference>
<dbReference type="InterPro" id="IPR028458">
    <property type="entry name" value="Twinfilin"/>
</dbReference>
<accession>A0A4V1J2M5</accession>
<comment type="subcellular location">
    <subcellularLocation>
        <location evidence="1">Cytoplasm</location>
        <location evidence="1">Cytoskeleton</location>
    </subcellularLocation>
</comment>
<comment type="subunit">
    <text evidence="7">Interacts with G-actin; ADP-actin form.</text>
</comment>
<evidence type="ECO:0000313" key="9">
    <source>
        <dbReference type="EMBL" id="RKP29079.1"/>
    </source>
</evidence>
<keyword evidence="5" id="KW-0009">Actin-binding</keyword>
<dbReference type="OrthoDB" id="10006997at2759"/>